<organism evidence="3 4">
    <name type="scientific">Nonomuraea solani</name>
    <dbReference type="NCBI Taxonomy" id="1144553"/>
    <lineage>
        <taxon>Bacteria</taxon>
        <taxon>Bacillati</taxon>
        <taxon>Actinomycetota</taxon>
        <taxon>Actinomycetes</taxon>
        <taxon>Streptosporangiales</taxon>
        <taxon>Streptosporangiaceae</taxon>
        <taxon>Nonomuraea</taxon>
    </lineage>
</organism>
<feature type="region of interest" description="Disordered" evidence="1">
    <location>
        <begin position="210"/>
        <end position="239"/>
    </location>
</feature>
<evidence type="ECO:0000259" key="2">
    <source>
        <dbReference type="PROSITE" id="PS51384"/>
    </source>
</evidence>
<protein>
    <submittedName>
        <fullName evidence="3">NADPH-dependent ferric siderophore reductase, contains FAD-binding and SIP domains</fullName>
    </submittedName>
</protein>
<dbReference type="Gene3D" id="3.40.50.80">
    <property type="entry name" value="Nucleotide-binding domain of ferredoxin-NADP reductase (FNR) module"/>
    <property type="match status" value="1"/>
</dbReference>
<gene>
    <name evidence="3" type="ORF">SAMN05444920_119197</name>
</gene>
<feature type="domain" description="FAD-binding FR-type" evidence="2">
    <location>
        <begin position="16"/>
        <end position="147"/>
    </location>
</feature>
<dbReference type="CDD" id="cd06193">
    <property type="entry name" value="siderophore_interacting"/>
    <property type="match status" value="1"/>
</dbReference>
<dbReference type="EMBL" id="FNVT01000019">
    <property type="protein sequence ID" value="SEH01267.1"/>
    <property type="molecule type" value="Genomic_DNA"/>
</dbReference>
<dbReference type="Pfam" id="PF04954">
    <property type="entry name" value="SIP"/>
    <property type="match status" value="2"/>
</dbReference>
<sequence>MARSNLTTTRIKPQTSELLILHVLRTQRLSPHFIRVTLGGGDIGRFVPMGYDQWFRLFLPVSKDSLTRLPPKLTALSYAKILTMPKASRPVLRNYSVRAYRPEGPELDVDFVLHGSAADGPAATWAETCVPGDSVGIIDEGIGFNPPSGTRRVVLAADESGLPALAGILASLPPATEGHALVEIPSLEDRQSLDAPEGVEVTWLARDHRNARGDRGARDDRDDRSASDDRDDRSAPDAHAAAPGALVLAAAQEIPFPAESCYGWVVGESALPTALRRHWVRNGVPKERIMFCGYWRRR</sequence>
<dbReference type="InterPro" id="IPR039374">
    <property type="entry name" value="SIP_fam"/>
</dbReference>
<dbReference type="RefSeq" id="WP_200824688.1">
    <property type="nucleotide sequence ID" value="NZ_FNVT01000019.1"/>
</dbReference>
<reference evidence="3 4" key="1">
    <citation type="submission" date="2016-10" db="EMBL/GenBank/DDBJ databases">
        <authorList>
            <person name="de Groot N.N."/>
        </authorList>
    </citation>
    <scope>NUCLEOTIDE SEQUENCE [LARGE SCALE GENOMIC DNA]</scope>
    <source>
        <strain evidence="3 4">CGMCC 4.7037</strain>
    </source>
</reference>
<dbReference type="InterPro" id="IPR017927">
    <property type="entry name" value="FAD-bd_FR_type"/>
</dbReference>
<accession>A0A1H6ETT0</accession>
<dbReference type="Pfam" id="PF08021">
    <property type="entry name" value="FAD_binding_9"/>
    <property type="match status" value="1"/>
</dbReference>
<evidence type="ECO:0000313" key="3">
    <source>
        <dbReference type="EMBL" id="SEH01267.1"/>
    </source>
</evidence>
<dbReference type="Proteomes" id="UP000236732">
    <property type="component" value="Unassembled WGS sequence"/>
</dbReference>
<name>A0A1H6ETT0_9ACTN</name>
<keyword evidence="4" id="KW-1185">Reference proteome</keyword>
<dbReference type="PANTHER" id="PTHR30157">
    <property type="entry name" value="FERRIC REDUCTASE, NADPH-DEPENDENT"/>
    <property type="match status" value="1"/>
</dbReference>
<dbReference type="PANTHER" id="PTHR30157:SF0">
    <property type="entry name" value="NADPH-DEPENDENT FERRIC-CHELATE REDUCTASE"/>
    <property type="match status" value="1"/>
</dbReference>
<dbReference type="PROSITE" id="PS51384">
    <property type="entry name" value="FAD_FR"/>
    <property type="match status" value="1"/>
</dbReference>
<proteinExistence type="predicted"/>
<dbReference type="SUPFAM" id="SSF63380">
    <property type="entry name" value="Riboflavin synthase domain-like"/>
    <property type="match status" value="1"/>
</dbReference>
<dbReference type="InterPro" id="IPR039261">
    <property type="entry name" value="FNR_nucleotide-bd"/>
</dbReference>
<evidence type="ECO:0000313" key="4">
    <source>
        <dbReference type="Proteomes" id="UP000236732"/>
    </source>
</evidence>
<dbReference type="InterPro" id="IPR013113">
    <property type="entry name" value="SIP_FAD-bd"/>
</dbReference>
<dbReference type="Gene3D" id="2.40.30.10">
    <property type="entry name" value="Translation factors"/>
    <property type="match status" value="1"/>
</dbReference>
<dbReference type="AlphaFoldDB" id="A0A1H6ETT0"/>
<dbReference type="InterPro" id="IPR007037">
    <property type="entry name" value="SIP_rossman_dom"/>
</dbReference>
<dbReference type="InterPro" id="IPR017938">
    <property type="entry name" value="Riboflavin_synthase-like_b-brl"/>
</dbReference>
<evidence type="ECO:0000256" key="1">
    <source>
        <dbReference type="SAM" id="MobiDB-lite"/>
    </source>
</evidence>
<dbReference type="GO" id="GO:0016491">
    <property type="term" value="F:oxidoreductase activity"/>
    <property type="evidence" value="ECO:0007669"/>
    <property type="project" value="InterPro"/>
</dbReference>
<feature type="compositionally biased region" description="Basic and acidic residues" evidence="1">
    <location>
        <begin position="210"/>
        <end position="236"/>
    </location>
</feature>